<dbReference type="GO" id="GO:0019853">
    <property type="term" value="P:L-ascorbic acid biosynthetic process"/>
    <property type="evidence" value="ECO:0007669"/>
    <property type="project" value="TreeGrafter"/>
</dbReference>
<organism evidence="5 6">
    <name type="scientific">Parvularcula maris</name>
    <dbReference type="NCBI Taxonomy" id="2965077"/>
    <lineage>
        <taxon>Bacteria</taxon>
        <taxon>Pseudomonadati</taxon>
        <taxon>Pseudomonadota</taxon>
        <taxon>Alphaproteobacteria</taxon>
        <taxon>Parvularculales</taxon>
        <taxon>Parvularculaceae</taxon>
        <taxon>Parvularcula</taxon>
    </lineage>
</organism>
<keyword evidence="3" id="KW-0479">Metal-binding</keyword>
<accession>A0A9X2RJW1</accession>
<protein>
    <submittedName>
        <fullName evidence="5">SMP-30/gluconolactonase/LRE family protein</fullName>
    </submittedName>
</protein>
<keyword evidence="3" id="KW-0862">Zinc</keyword>
<dbReference type="Gene3D" id="2.120.10.30">
    <property type="entry name" value="TolB, C-terminal domain"/>
    <property type="match status" value="1"/>
</dbReference>
<dbReference type="PANTHER" id="PTHR10907">
    <property type="entry name" value="REGUCALCIN"/>
    <property type="match status" value="1"/>
</dbReference>
<feature type="active site" description="Proton donor/acceptor" evidence="2">
    <location>
        <position position="201"/>
    </location>
</feature>
<evidence type="ECO:0000259" key="4">
    <source>
        <dbReference type="Pfam" id="PF08450"/>
    </source>
</evidence>
<evidence type="ECO:0000313" key="5">
    <source>
        <dbReference type="EMBL" id="MCQ8185148.1"/>
    </source>
</evidence>
<dbReference type="GO" id="GO:0004341">
    <property type="term" value="F:gluconolactonase activity"/>
    <property type="evidence" value="ECO:0007669"/>
    <property type="project" value="TreeGrafter"/>
</dbReference>
<dbReference type="AlphaFoldDB" id="A0A9X2RJW1"/>
<evidence type="ECO:0000256" key="1">
    <source>
        <dbReference type="ARBA" id="ARBA00008853"/>
    </source>
</evidence>
<feature type="binding site" evidence="3">
    <location>
        <position position="124"/>
    </location>
    <ligand>
        <name>substrate</name>
    </ligand>
</feature>
<evidence type="ECO:0000256" key="2">
    <source>
        <dbReference type="PIRSR" id="PIRSR605511-1"/>
    </source>
</evidence>
<dbReference type="Proteomes" id="UP001142610">
    <property type="component" value="Unassembled WGS sequence"/>
</dbReference>
<dbReference type="EMBL" id="JANIBC010000004">
    <property type="protein sequence ID" value="MCQ8185148.1"/>
    <property type="molecule type" value="Genomic_DNA"/>
</dbReference>
<dbReference type="InterPro" id="IPR011042">
    <property type="entry name" value="6-blade_b-propeller_TolB-like"/>
</dbReference>
<dbReference type="InterPro" id="IPR013658">
    <property type="entry name" value="SGL"/>
</dbReference>
<dbReference type="GO" id="GO:0005509">
    <property type="term" value="F:calcium ion binding"/>
    <property type="evidence" value="ECO:0007669"/>
    <property type="project" value="TreeGrafter"/>
</dbReference>
<dbReference type="Pfam" id="PF08450">
    <property type="entry name" value="SGL"/>
    <property type="match status" value="1"/>
</dbReference>
<feature type="binding site" evidence="3">
    <location>
        <position position="201"/>
    </location>
    <ligand>
        <name>a divalent metal cation</name>
        <dbReference type="ChEBI" id="CHEBI:60240"/>
    </ligand>
</feature>
<keyword evidence="6" id="KW-1185">Reference proteome</keyword>
<dbReference type="PANTHER" id="PTHR10907:SF47">
    <property type="entry name" value="REGUCALCIN"/>
    <property type="match status" value="1"/>
</dbReference>
<dbReference type="PRINTS" id="PR01790">
    <property type="entry name" value="SMP30FAMILY"/>
</dbReference>
<feature type="binding site" evidence="3">
    <location>
        <position position="104"/>
    </location>
    <ligand>
        <name>substrate</name>
    </ligand>
</feature>
<proteinExistence type="inferred from homology"/>
<feature type="binding site" evidence="3">
    <location>
        <position position="106"/>
    </location>
    <ligand>
        <name>substrate</name>
    </ligand>
</feature>
<feature type="binding site" evidence="3">
    <location>
        <position position="19"/>
    </location>
    <ligand>
        <name>a divalent metal cation</name>
        <dbReference type="ChEBI" id="CHEBI:60240"/>
    </ligand>
</feature>
<sequence length="298" mass="32954">MTALGSFRAVGVRRSLLGEGLCYDPSRNTLYWLDIKGERFFRMKLPDGKAEEIVLPGGLSSLCPTRTGRLAATRRDGFGFIEFDGIEARFIAVADPEEKLPENRFNDGAADPFGGYWAGTMKDDEDDSTGSWYRLDASGRTGRLLTGFHVTNGPAFQADGAVGYLTDSALGKVHRFRPTSDGLEEYEEFLTIDTQRQGYPDGMIVDREDCVWIAFWDGAAVRRFTPDGKLIAEFNVPARRPTNVDIIGRTLFVTTAAIGLNGDELVEDGKLLFAELDRPLGPTTRFTFDDRELAARGL</sequence>
<dbReference type="SUPFAM" id="SSF63829">
    <property type="entry name" value="Calcium-dependent phosphotriesterase"/>
    <property type="match status" value="1"/>
</dbReference>
<dbReference type="RefSeq" id="WP_256619017.1">
    <property type="nucleotide sequence ID" value="NZ_JANIBC010000004.1"/>
</dbReference>
<reference evidence="5" key="1">
    <citation type="submission" date="2022-07" db="EMBL/GenBank/DDBJ databases">
        <title>Parvularcula maris sp. nov., an algicidal bacterium isolated from seawater.</title>
        <authorList>
            <person name="Li F."/>
        </authorList>
    </citation>
    <scope>NUCLEOTIDE SEQUENCE</scope>
    <source>
        <strain evidence="5">BGMRC 0090</strain>
    </source>
</reference>
<gene>
    <name evidence="5" type="ORF">NOG11_07055</name>
</gene>
<feature type="binding site" evidence="3">
    <location>
        <position position="152"/>
    </location>
    <ligand>
        <name>a divalent metal cation</name>
        <dbReference type="ChEBI" id="CHEBI:60240"/>
    </ligand>
</feature>
<evidence type="ECO:0000313" key="6">
    <source>
        <dbReference type="Proteomes" id="UP001142610"/>
    </source>
</evidence>
<comment type="similarity">
    <text evidence="1">Belongs to the SMP-30/CGR1 family.</text>
</comment>
<name>A0A9X2RJW1_9PROT</name>
<dbReference type="InterPro" id="IPR005511">
    <property type="entry name" value="SMP-30"/>
</dbReference>
<evidence type="ECO:0000256" key="3">
    <source>
        <dbReference type="PIRSR" id="PIRSR605511-2"/>
    </source>
</evidence>
<comment type="caution">
    <text evidence="5">The sequence shown here is derived from an EMBL/GenBank/DDBJ whole genome shotgun (WGS) entry which is preliminary data.</text>
</comment>
<feature type="domain" description="SMP-30/Gluconolactonase/LRE-like region" evidence="4">
    <location>
        <begin position="17"/>
        <end position="256"/>
    </location>
</feature>
<comment type="cofactor">
    <cofactor evidence="3">
        <name>Zn(2+)</name>
        <dbReference type="ChEBI" id="CHEBI:29105"/>
    </cofactor>
    <text evidence="3">Binds 1 divalent metal cation per subunit.</text>
</comment>